<dbReference type="InterPro" id="IPR036291">
    <property type="entry name" value="NAD(P)-bd_dom_sf"/>
</dbReference>
<feature type="non-terminal residue" evidence="5">
    <location>
        <position position="79"/>
    </location>
</feature>
<dbReference type="PANTHER" id="PTHR43775:SF51">
    <property type="entry name" value="INACTIVE PHENOLPHTHIOCEROL SYNTHESIS POLYKETIDE SYNTHASE TYPE I PKS1-RELATED"/>
    <property type="match status" value="1"/>
</dbReference>
<evidence type="ECO:0000256" key="3">
    <source>
        <dbReference type="SAM" id="MobiDB-lite"/>
    </source>
</evidence>
<evidence type="ECO:0000259" key="4">
    <source>
        <dbReference type="Pfam" id="PF08659"/>
    </source>
</evidence>
<evidence type="ECO:0000256" key="1">
    <source>
        <dbReference type="ARBA" id="ARBA00022679"/>
    </source>
</evidence>
<feature type="non-terminal residue" evidence="5">
    <location>
        <position position="1"/>
    </location>
</feature>
<evidence type="ECO:0000256" key="2">
    <source>
        <dbReference type="ARBA" id="ARBA00023268"/>
    </source>
</evidence>
<dbReference type="RefSeq" id="WP_164358889.1">
    <property type="nucleotide sequence ID" value="NZ_JAAGME010001472.1"/>
</dbReference>
<dbReference type="EMBL" id="JAAGME010001472">
    <property type="protein sequence ID" value="NEB72124.1"/>
    <property type="molecule type" value="Genomic_DNA"/>
</dbReference>
<evidence type="ECO:0000313" key="5">
    <source>
        <dbReference type="EMBL" id="NEB72124.1"/>
    </source>
</evidence>
<dbReference type="GO" id="GO:0006633">
    <property type="term" value="P:fatty acid biosynthetic process"/>
    <property type="evidence" value="ECO:0007669"/>
    <property type="project" value="TreeGrafter"/>
</dbReference>
<comment type="caution">
    <text evidence="5">The sequence shown here is derived from an EMBL/GenBank/DDBJ whole genome shotgun (WGS) entry which is preliminary data.</text>
</comment>
<dbReference type="SUPFAM" id="SSF51735">
    <property type="entry name" value="NAD(P)-binding Rossmann-fold domains"/>
    <property type="match status" value="1"/>
</dbReference>
<feature type="domain" description="Ketoreductase (KR)" evidence="4">
    <location>
        <begin position="1"/>
        <end position="44"/>
    </location>
</feature>
<feature type="region of interest" description="Disordered" evidence="3">
    <location>
        <begin position="43"/>
        <end position="79"/>
    </location>
</feature>
<reference evidence="5 6" key="1">
    <citation type="submission" date="2020-01" db="EMBL/GenBank/DDBJ databases">
        <title>Insect and environment-associated Actinomycetes.</title>
        <authorList>
            <person name="Currrie C."/>
            <person name="Chevrette M."/>
            <person name="Carlson C."/>
            <person name="Stubbendieck R."/>
            <person name="Wendt-Pienkowski E."/>
        </authorList>
    </citation>
    <scope>NUCLEOTIDE SEQUENCE [LARGE SCALE GENOMIC DNA]</scope>
    <source>
        <strain evidence="5 6">SID14438</strain>
    </source>
</reference>
<accession>A0A6N9VGX3</accession>
<name>A0A6N9VGX3_STRMI</name>
<dbReference type="InterPro" id="IPR050091">
    <property type="entry name" value="PKS_NRPS_Biosynth_Enz"/>
</dbReference>
<gene>
    <name evidence="5" type="ORF">G3I39_34395</name>
</gene>
<organism evidence="5 6">
    <name type="scientific">Streptomyces microflavus</name>
    <name type="common">Streptomyces lipmanii</name>
    <dbReference type="NCBI Taxonomy" id="1919"/>
    <lineage>
        <taxon>Bacteria</taxon>
        <taxon>Bacillati</taxon>
        <taxon>Actinomycetota</taxon>
        <taxon>Actinomycetes</taxon>
        <taxon>Kitasatosporales</taxon>
        <taxon>Streptomycetaceae</taxon>
        <taxon>Streptomyces</taxon>
    </lineage>
</organism>
<dbReference type="InterPro" id="IPR013968">
    <property type="entry name" value="PKS_KR"/>
</dbReference>
<dbReference type="GO" id="GO:0004312">
    <property type="term" value="F:fatty acid synthase activity"/>
    <property type="evidence" value="ECO:0007669"/>
    <property type="project" value="TreeGrafter"/>
</dbReference>
<dbReference type="Gene3D" id="3.40.50.720">
    <property type="entry name" value="NAD(P)-binding Rossmann-like Domain"/>
    <property type="match status" value="1"/>
</dbReference>
<protein>
    <submittedName>
        <fullName evidence="5">KR domain-containing protein</fullName>
    </submittedName>
</protein>
<proteinExistence type="predicted"/>
<sequence length="79" mass="8325">SIAGVMGSPGQGNYAAANSFLDALTRHRRQLGLPATSLAWGPWAHDGGMTSTLSDTDMRRMQSGGLPPLPVDQGLELFD</sequence>
<keyword evidence="2" id="KW-0511">Multifunctional enzyme</keyword>
<keyword evidence="1" id="KW-0808">Transferase</keyword>
<dbReference type="AlphaFoldDB" id="A0A6N9VGX3"/>
<evidence type="ECO:0000313" key="6">
    <source>
        <dbReference type="Proteomes" id="UP000471648"/>
    </source>
</evidence>
<dbReference type="Proteomes" id="UP000471648">
    <property type="component" value="Unassembled WGS sequence"/>
</dbReference>
<dbReference type="PANTHER" id="PTHR43775">
    <property type="entry name" value="FATTY ACID SYNTHASE"/>
    <property type="match status" value="1"/>
</dbReference>
<dbReference type="Pfam" id="PF08659">
    <property type="entry name" value="KR"/>
    <property type="match status" value="1"/>
</dbReference>